<dbReference type="PANTHER" id="PTHR32243">
    <property type="entry name" value="MALTOSE TRANSPORT SYSTEM PERMEASE-RELATED"/>
    <property type="match status" value="1"/>
</dbReference>
<gene>
    <name evidence="9" type="ORF">LCGC14_2778590</name>
</gene>
<accession>A0A0F9B2S7</accession>
<evidence type="ECO:0000256" key="1">
    <source>
        <dbReference type="ARBA" id="ARBA00004651"/>
    </source>
</evidence>
<dbReference type="GO" id="GO:0005886">
    <property type="term" value="C:plasma membrane"/>
    <property type="evidence" value="ECO:0007669"/>
    <property type="project" value="UniProtKB-SubCell"/>
</dbReference>
<feature type="domain" description="ABC transmembrane type-1" evidence="8">
    <location>
        <begin position="1"/>
        <end position="160"/>
    </location>
</feature>
<dbReference type="PANTHER" id="PTHR32243:SF18">
    <property type="entry name" value="INNER MEMBRANE ABC TRANSPORTER PERMEASE PROTEIN YCJP"/>
    <property type="match status" value="1"/>
</dbReference>
<dbReference type="InterPro" id="IPR050901">
    <property type="entry name" value="BP-dep_ABC_trans_perm"/>
</dbReference>
<keyword evidence="4 7" id="KW-0812">Transmembrane</keyword>
<keyword evidence="2" id="KW-0813">Transport</keyword>
<evidence type="ECO:0000256" key="5">
    <source>
        <dbReference type="ARBA" id="ARBA00022989"/>
    </source>
</evidence>
<evidence type="ECO:0000313" key="9">
    <source>
        <dbReference type="EMBL" id="KKK84909.1"/>
    </source>
</evidence>
<keyword evidence="3" id="KW-1003">Cell membrane</keyword>
<feature type="non-terminal residue" evidence="9">
    <location>
        <position position="1"/>
    </location>
</feature>
<evidence type="ECO:0000256" key="6">
    <source>
        <dbReference type="ARBA" id="ARBA00023136"/>
    </source>
</evidence>
<sequence>FKHKNTLLFAVLLSVALPPISVLIPFFILFTRIGLAGTRIGLIIVTLTVTIPFVTWMLLGFFRNLPRVEKLARIDGFTRFGAFIRIIVPMGKVGIVVGAIIAFLFAWNEYTFSLILVNGTKATTIPPAVSGFLYQHPEPEHLAASIIYSLIPPFIVVYLLQKHISKMHIAEPME</sequence>
<dbReference type="Pfam" id="PF00528">
    <property type="entry name" value="BPD_transp_1"/>
    <property type="match status" value="1"/>
</dbReference>
<name>A0A0F9B2S7_9ZZZZ</name>
<proteinExistence type="predicted"/>
<feature type="transmembrane region" description="Helical" evidence="7">
    <location>
        <begin position="142"/>
        <end position="160"/>
    </location>
</feature>
<dbReference type="EMBL" id="LAZR01051551">
    <property type="protein sequence ID" value="KKK84909.1"/>
    <property type="molecule type" value="Genomic_DNA"/>
</dbReference>
<feature type="transmembrane region" description="Helical" evidence="7">
    <location>
        <begin position="40"/>
        <end position="62"/>
    </location>
</feature>
<feature type="transmembrane region" description="Helical" evidence="7">
    <location>
        <begin position="83"/>
        <end position="107"/>
    </location>
</feature>
<evidence type="ECO:0000256" key="4">
    <source>
        <dbReference type="ARBA" id="ARBA00022692"/>
    </source>
</evidence>
<evidence type="ECO:0000256" key="7">
    <source>
        <dbReference type="SAM" id="Phobius"/>
    </source>
</evidence>
<keyword evidence="5 7" id="KW-1133">Transmembrane helix</keyword>
<evidence type="ECO:0000256" key="2">
    <source>
        <dbReference type="ARBA" id="ARBA00022448"/>
    </source>
</evidence>
<protein>
    <recommendedName>
        <fullName evidence="8">ABC transmembrane type-1 domain-containing protein</fullName>
    </recommendedName>
</protein>
<dbReference type="SUPFAM" id="SSF161098">
    <property type="entry name" value="MetI-like"/>
    <property type="match status" value="1"/>
</dbReference>
<feature type="transmembrane region" description="Helical" evidence="7">
    <location>
        <begin position="7"/>
        <end position="28"/>
    </location>
</feature>
<dbReference type="GO" id="GO:0055085">
    <property type="term" value="P:transmembrane transport"/>
    <property type="evidence" value="ECO:0007669"/>
    <property type="project" value="InterPro"/>
</dbReference>
<comment type="subcellular location">
    <subcellularLocation>
        <location evidence="1">Cell membrane</location>
        <topology evidence="1">Multi-pass membrane protein</topology>
    </subcellularLocation>
</comment>
<evidence type="ECO:0000259" key="8">
    <source>
        <dbReference type="PROSITE" id="PS50928"/>
    </source>
</evidence>
<organism evidence="9">
    <name type="scientific">marine sediment metagenome</name>
    <dbReference type="NCBI Taxonomy" id="412755"/>
    <lineage>
        <taxon>unclassified sequences</taxon>
        <taxon>metagenomes</taxon>
        <taxon>ecological metagenomes</taxon>
    </lineage>
</organism>
<dbReference type="InterPro" id="IPR000515">
    <property type="entry name" value="MetI-like"/>
</dbReference>
<dbReference type="CDD" id="cd06261">
    <property type="entry name" value="TM_PBP2"/>
    <property type="match status" value="1"/>
</dbReference>
<comment type="caution">
    <text evidence="9">The sequence shown here is derived from an EMBL/GenBank/DDBJ whole genome shotgun (WGS) entry which is preliminary data.</text>
</comment>
<dbReference type="PROSITE" id="PS50928">
    <property type="entry name" value="ABC_TM1"/>
    <property type="match status" value="1"/>
</dbReference>
<reference evidence="9" key="1">
    <citation type="journal article" date="2015" name="Nature">
        <title>Complex archaea that bridge the gap between prokaryotes and eukaryotes.</title>
        <authorList>
            <person name="Spang A."/>
            <person name="Saw J.H."/>
            <person name="Jorgensen S.L."/>
            <person name="Zaremba-Niedzwiedzka K."/>
            <person name="Martijn J."/>
            <person name="Lind A.E."/>
            <person name="van Eijk R."/>
            <person name="Schleper C."/>
            <person name="Guy L."/>
            <person name="Ettema T.J."/>
        </authorList>
    </citation>
    <scope>NUCLEOTIDE SEQUENCE</scope>
</reference>
<dbReference type="Gene3D" id="1.10.3720.10">
    <property type="entry name" value="MetI-like"/>
    <property type="match status" value="1"/>
</dbReference>
<evidence type="ECO:0000256" key="3">
    <source>
        <dbReference type="ARBA" id="ARBA00022475"/>
    </source>
</evidence>
<keyword evidence="6 7" id="KW-0472">Membrane</keyword>
<dbReference type="AlphaFoldDB" id="A0A0F9B2S7"/>
<dbReference type="InterPro" id="IPR035906">
    <property type="entry name" value="MetI-like_sf"/>
</dbReference>